<dbReference type="Proteomes" id="UP000290439">
    <property type="component" value="Chromosome"/>
</dbReference>
<protein>
    <submittedName>
        <fullName evidence="2">27 kDa antigen Cfp30B</fullName>
    </submittedName>
</protein>
<feature type="domain" description="VOC" evidence="1">
    <location>
        <begin position="148"/>
        <end position="265"/>
    </location>
</feature>
<dbReference type="PANTHER" id="PTHR33993:SF10">
    <property type="entry name" value="CONSERVED PROTEIN"/>
    <property type="match status" value="1"/>
</dbReference>
<dbReference type="EMBL" id="LR215973">
    <property type="protein sequence ID" value="VFA98983.1"/>
    <property type="molecule type" value="Genomic_DNA"/>
</dbReference>
<accession>A0A4V6ICD8</accession>
<evidence type="ECO:0000313" key="2">
    <source>
        <dbReference type="EMBL" id="VFA98983.1"/>
    </source>
</evidence>
<dbReference type="PANTHER" id="PTHR33993">
    <property type="entry name" value="GLYOXALASE-RELATED"/>
    <property type="match status" value="1"/>
</dbReference>
<dbReference type="SUPFAM" id="SSF54593">
    <property type="entry name" value="Glyoxalase/Bleomycin resistance protein/Dihydroxybiphenyl dioxygenase"/>
    <property type="match status" value="2"/>
</dbReference>
<proteinExistence type="predicted"/>
<reference evidence="2 3" key="1">
    <citation type="submission" date="2019-02" db="EMBL/GenBank/DDBJ databases">
        <authorList>
            <consortium name="Pathogen Informatics"/>
        </authorList>
    </citation>
    <scope>NUCLEOTIDE SEQUENCE [LARGE SCALE GENOMIC DNA]</scope>
    <source>
        <strain evidence="2 3">3012STDY6756504</strain>
    </source>
</reference>
<dbReference type="AlphaFoldDB" id="A0A4V6ICD8"/>
<name>A0A4V6ICD8_9NOCA</name>
<dbReference type="Gene3D" id="3.10.180.10">
    <property type="entry name" value="2,3-Dihydroxybiphenyl 1,2-Dioxygenase, domain 1"/>
    <property type="match status" value="2"/>
</dbReference>
<feature type="domain" description="VOC" evidence="1">
    <location>
        <begin position="11"/>
        <end position="125"/>
    </location>
</feature>
<gene>
    <name evidence="2" type="ORF">NCTC10797_02762</name>
</gene>
<dbReference type="InterPro" id="IPR041581">
    <property type="entry name" value="Glyoxalase_6"/>
</dbReference>
<organism evidence="2 3">
    <name type="scientific">Nocardia cyriacigeorgica</name>
    <dbReference type="NCBI Taxonomy" id="135487"/>
    <lineage>
        <taxon>Bacteria</taxon>
        <taxon>Bacillati</taxon>
        <taxon>Actinomycetota</taxon>
        <taxon>Actinomycetes</taxon>
        <taxon>Mycobacteriales</taxon>
        <taxon>Nocardiaceae</taxon>
        <taxon>Nocardia</taxon>
    </lineage>
</organism>
<dbReference type="PROSITE" id="PS51819">
    <property type="entry name" value="VOC"/>
    <property type="match status" value="2"/>
</dbReference>
<dbReference type="InterPro" id="IPR029068">
    <property type="entry name" value="Glyas_Bleomycin-R_OHBP_Dase"/>
</dbReference>
<dbReference type="Pfam" id="PF00903">
    <property type="entry name" value="Glyoxalase"/>
    <property type="match status" value="1"/>
</dbReference>
<dbReference type="InterPro" id="IPR052164">
    <property type="entry name" value="Anthracycline_SecMetBiosynth"/>
</dbReference>
<dbReference type="InterPro" id="IPR004360">
    <property type="entry name" value="Glyas_Fos-R_dOase_dom"/>
</dbReference>
<evidence type="ECO:0000313" key="3">
    <source>
        <dbReference type="Proteomes" id="UP000290439"/>
    </source>
</evidence>
<evidence type="ECO:0000259" key="1">
    <source>
        <dbReference type="PROSITE" id="PS51819"/>
    </source>
</evidence>
<dbReference type="RefSeq" id="WP_130917382.1">
    <property type="nucleotide sequence ID" value="NZ_LR215973.1"/>
</dbReference>
<dbReference type="Pfam" id="PF18029">
    <property type="entry name" value="Glyoxalase_6"/>
    <property type="match status" value="1"/>
</dbReference>
<dbReference type="CDD" id="cd07247">
    <property type="entry name" value="SgaA_N_like"/>
    <property type="match status" value="2"/>
</dbReference>
<sequence>MAPNAAHRPGDPCWVDVYSSDPERTIDFYGELFGWTAERDDDFGGYITFRSGGKAVGGGMGRMPDDPDSPDQWTVYLAVENAEATAEAAVAHGGQVVVAPMAVGDLGSMAILGDAAGAGVGIWQAGTFGGFETAGLVEGGQWRDHHGAPSWFELTTGDFSGSVEFYRAVFGWDDLFPISDTPEFRYSTLHSTSPMLGGVMDGSTFLPPGSPGGWSVYFGADDVDATVAKAVRLGATVTAPAEDTPYGRLATLVDPNGARFSLGGDKG</sequence>
<dbReference type="InterPro" id="IPR037523">
    <property type="entry name" value="VOC_core"/>
</dbReference>